<proteinExistence type="predicted"/>
<keyword evidence="2" id="KW-1185">Reference proteome</keyword>
<accession>A0ABU3TJ51</accession>
<protein>
    <submittedName>
        <fullName evidence="1">Uncharacterized protein</fullName>
    </submittedName>
</protein>
<comment type="caution">
    <text evidence="1">The sequence shown here is derived from an EMBL/GenBank/DDBJ whole genome shotgun (WGS) entry which is preliminary data.</text>
</comment>
<organism evidence="1 2">
    <name type="scientific">Hymenobacter endophyticus</name>
    <dbReference type="NCBI Taxonomy" id="3076335"/>
    <lineage>
        <taxon>Bacteria</taxon>
        <taxon>Pseudomonadati</taxon>
        <taxon>Bacteroidota</taxon>
        <taxon>Cytophagia</taxon>
        <taxon>Cytophagales</taxon>
        <taxon>Hymenobacteraceae</taxon>
        <taxon>Hymenobacter</taxon>
    </lineage>
</organism>
<dbReference type="RefSeq" id="WP_315998870.1">
    <property type="nucleotide sequence ID" value="NZ_JAWDJT010000008.1"/>
</dbReference>
<reference evidence="1 2" key="1">
    <citation type="submission" date="2023-10" db="EMBL/GenBank/DDBJ databases">
        <title>Hymenobacter endophyticus sp. nov., an isolate from the leaf tissues of wheat.</title>
        <authorList>
            <person name="Dai Y."/>
        </authorList>
    </citation>
    <scope>NUCLEOTIDE SEQUENCE [LARGE SCALE GENOMIC DNA]</scope>
    <source>
        <strain evidence="1 2">ZK17L-C2</strain>
    </source>
</reference>
<dbReference type="EMBL" id="JAWDJT010000008">
    <property type="protein sequence ID" value="MDU0371409.1"/>
    <property type="molecule type" value="Genomic_DNA"/>
</dbReference>
<sequence length="232" mass="26436">MPAALYLPRRHRRHLLFPPGLLALAGLLWLGCVAVPRMQGTTIHSVIECAVITEYDTSTAIAQDFSEKWCTAESKLFSTNRFSNSKSIVLTGYKLSDFFALQTIYSTINHMYSKPNISQKLQISFTLNARYENLIRVIDWCNTHNLNKHWISLRHTPTTLYVISESAYSGPQPPELQPAFCGTNDYHASQNLATTDVLHHLISNWRNTTLLLLFLTALSAWKLRRQWRAVAS</sequence>
<dbReference type="Proteomes" id="UP001250698">
    <property type="component" value="Unassembled WGS sequence"/>
</dbReference>
<evidence type="ECO:0000313" key="1">
    <source>
        <dbReference type="EMBL" id="MDU0371409.1"/>
    </source>
</evidence>
<evidence type="ECO:0000313" key="2">
    <source>
        <dbReference type="Proteomes" id="UP001250698"/>
    </source>
</evidence>
<gene>
    <name evidence="1" type="ORF">ROI90_13455</name>
</gene>
<name>A0ABU3TJ51_9BACT</name>